<evidence type="ECO:0000313" key="3">
    <source>
        <dbReference type="Proteomes" id="UP000314294"/>
    </source>
</evidence>
<evidence type="ECO:0000313" key="2">
    <source>
        <dbReference type="EMBL" id="TNN35631.1"/>
    </source>
</evidence>
<feature type="region of interest" description="Disordered" evidence="1">
    <location>
        <begin position="1"/>
        <end position="30"/>
    </location>
</feature>
<name>A0A4Z2F4E1_9TELE</name>
<sequence length="131" mass="14699">MKRRRRMRSRQSLFPPRQSSRRPRPVGADPSILHLELQHLTSRTPHPRSLTLSLQPQYPLLYPKRLSKVNVNLRFNSPSRVCVQLCAEGHVVTGSSRNRTPGLSSGRPGSGSEPPGWVRGALQCLDLSTKD</sequence>
<evidence type="ECO:0000256" key="1">
    <source>
        <dbReference type="SAM" id="MobiDB-lite"/>
    </source>
</evidence>
<protein>
    <submittedName>
        <fullName evidence="2">Uncharacterized protein</fullName>
    </submittedName>
</protein>
<accession>A0A4Z2F4E1</accession>
<comment type="caution">
    <text evidence="2">The sequence shown here is derived from an EMBL/GenBank/DDBJ whole genome shotgun (WGS) entry which is preliminary data.</text>
</comment>
<keyword evidence="3" id="KW-1185">Reference proteome</keyword>
<reference evidence="2 3" key="1">
    <citation type="submission" date="2019-03" db="EMBL/GenBank/DDBJ databases">
        <title>First draft genome of Liparis tanakae, snailfish: a comprehensive survey of snailfish specific genes.</title>
        <authorList>
            <person name="Kim W."/>
            <person name="Song I."/>
            <person name="Jeong J.-H."/>
            <person name="Kim D."/>
            <person name="Kim S."/>
            <person name="Ryu S."/>
            <person name="Song J.Y."/>
            <person name="Lee S.K."/>
        </authorList>
    </citation>
    <scope>NUCLEOTIDE SEQUENCE [LARGE SCALE GENOMIC DNA]</scope>
    <source>
        <tissue evidence="2">Muscle</tissue>
    </source>
</reference>
<dbReference type="EMBL" id="SRLO01001736">
    <property type="protein sequence ID" value="TNN35631.1"/>
    <property type="molecule type" value="Genomic_DNA"/>
</dbReference>
<feature type="compositionally biased region" description="Low complexity" evidence="1">
    <location>
        <begin position="101"/>
        <end position="116"/>
    </location>
</feature>
<gene>
    <name evidence="2" type="ORF">EYF80_054201</name>
</gene>
<dbReference type="Proteomes" id="UP000314294">
    <property type="component" value="Unassembled WGS sequence"/>
</dbReference>
<organism evidence="2 3">
    <name type="scientific">Liparis tanakae</name>
    <name type="common">Tanaka's snailfish</name>
    <dbReference type="NCBI Taxonomy" id="230148"/>
    <lineage>
        <taxon>Eukaryota</taxon>
        <taxon>Metazoa</taxon>
        <taxon>Chordata</taxon>
        <taxon>Craniata</taxon>
        <taxon>Vertebrata</taxon>
        <taxon>Euteleostomi</taxon>
        <taxon>Actinopterygii</taxon>
        <taxon>Neopterygii</taxon>
        <taxon>Teleostei</taxon>
        <taxon>Neoteleostei</taxon>
        <taxon>Acanthomorphata</taxon>
        <taxon>Eupercaria</taxon>
        <taxon>Perciformes</taxon>
        <taxon>Cottioidei</taxon>
        <taxon>Cottales</taxon>
        <taxon>Liparidae</taxon>
        <taxon>Liparis</taxon>
    </lineage>
</organism>
<dbReference type="AlphaFoldDB" id="A0A4Z2F4E1"/>
<feature type="region of interest" description="Disordered" evidence="1">
    <location>
        <begin position="93"/>
        <end position="117"/>
    </location>
</feature>
<proteinExistence type="predicted"/>